<dbReference type="Pfam" id="PF02518">
    <property type="entry name" value="HATPase_c"/>
    <property type="match status" value="1"/>
</dbReference>
<comment type="catalytic activity">
    <reaction evidence="1">
        <text>ATP + protein L-histidine = ADP + protein N-phospho-L-histidine.</text>
        <dbReference type="EC" id="2.7.13.3"/>
    </reaction>
</comment>
<dbReference type="AlphaFoldDB" id="A0A091BFU3"/>
<dbReference type="eggNOG" id="COG0642">
    <property type="taxonomic scope" value="Bacteria"/>
</dbReference>
<accession>A0A091BFU3</accession>
<keyword evidence="8 10" id="KW-1133">Transmembrane helix</keyword>
<dbReference type="InterPro" id="IPR036890">
    <property type="entry name" value="HATPase_C_sf"/>
</dbReference>
<evidence type="ECO:0000256" key="7">
    <source>
        <dbReference type="ARBA" id="ARBA00022777"/>
    </source>
</evidence>
<dbReference type="PATRIC" id="fig|1384056.3.peg.2133"/>
<dbReference type="EMBL" id="AVCK01000040">
    <property type="protein sequence ID" value="KFN43250.1"/>
    <property type="molecule type" value="Genomic_DNA"/>
</dbReference>
<organism evidence="12 13">
    <name type="scientific">Arenimonas metalli CF5-1</name>
    <dbReference type="NCBI Taxonomy" id="1384056"/>
    <lineage>
        <taxon>Bacteria</taxon>
        <taxon>Pseudomonadati</taxon>
        <taxon>Pseudomonadota</taxon>
        <taxon>Gammaproteobacteria</taxon>
        <taxon>Lysobacterales</taxon>
        <taxon>Lysobacteraceae</taxon>
        <taxon>Arenimonas</taxon>
    </lineage>
</organism>
<evidence type="ECO:0000256" key="3">
    <source>
        <dbReference type="ARBA" id="ARBA00012438"/>
    </source>
</evidence>
<evidence type="ECO:0000259" key="11">
    <source>
        <dbReference type="PROSITE" id="PS50109"/>
    </source>
</evidence>
<dbReference type="InterPro" id="IPR050428">
    <property type="entry name" value="TCS_sensor_his_kinase"/>
</dbReference>
<dbReference type="SMART" id="SM00388">
    <property type="entry name" value="HisKA"/>
    <property type="match status" value="1"/>
</dbReference>
<comment type="caution">
    <text evidence="12">The sequence shown here is derived from an EMBL/GenBank/DDBJ whole genome shotgun (WGS) entry which is preliminary data.</text>
</comment>
<evidence type="ECO:0000313" key="12">
    <source>
        <dbReference type="EMBL" id="KFN43250.1"/>
    </source>
</evidence>
<dbReference type="Pfam" id="PF00512">
    <property type="entry name" value="HisKA"/>
    <property type="match status" value="1"/>
</dbReference>
<protein>
    <recommendedName>
        <fullName evidence="3">histidine kinase</fullName>
        <ecNumber evidence="3">2.7.13.3</ecNumber>
    </recommendedName>
</protein>
<feature type="domain" description="Histidine kinase" evidence="11">
    <location>
        <begin position="226"/>
        <end position="432"/>
    </location>
</feature>
<evidence type="ECO:0000256" key="1">
    <source>
        <dbReference type="ARBA" id="ARBA00000085"/>
    </source>
</evidence>
<proteinExistence type="predicted"/>
<keyword evidence="13" id="KW-1185">Reference proteome</keyword>
<sequence length="435" mass="48116">MATARSGLRRKIWVAFILQAAAISFAAVLGVYGASAVLKHVLIQRALQEEATHYWQRLASDAQAQVPDTYNMTGFLVPAGGSQAALPEKLRPLDVGFHALSRAEGGSLVLVERDRNGHMLYLLFKQEQVDSLAFWFGVTPLAIVLVVIYVIAWSTYRTSKRAVSPVIWLAGQVQRWDPKHPEASALRPENLPVDVEGETLVLASSLHDFASRIESFVERERDFTRDASHELRTPLTVIRVAGDMMESDENLSPLSRRALKRIQGAGRDMEALIEAFLILAREGDTGLPDDDFAVSSVVEEEVEKARVLVATKPVELRLVKEDDFHLHAPARVLSVLLSNLLRNACHYTDEGSVTVYLRRGSIAVADTGVGMTPDELARVFEPFYRGGDRKKDGQGIGLSIVQRLSQRYGWPVRLESEARKGTVATISFPLLPPMA</sequence>
<keyword evidence="6 10" id="KW-0812">Transmembrane</keyword>
<keyword evidence="9 10" id="KW-0472">Membrane</keyword>
<dbReference type="Gene3D" id="1.10.287.130">
    <property type="match status" value="1"/>
</dbReference>
<dbReference type="InterPro" id="IPR005467">
    <property type="entry name" value="His_kinase_dom"/>
</dbReference>
<dbReference type="PRINTS" id="PR00344">
    <property type="entry name" value="BCTRLSENSOR"/>
</dbReference>
<evidence type="ECO:0000256" key="2">
    <source>
        <dbReference type="ARBA" id="ARBA00004370"/>
    </source>
</evidence>
<dbReference type="InterPro" id="IPR036097">
    <property type="entry name" value="HisK_dim/P_sf"/>
</dbReference>
<feature type="transmembrane region" description="Helical" evidence="10">
    <location>
        <begin position="132"/>
        <end position="152"/>
    </location>
</feature>
<evidence type="ECO:0000256" key="4">
    <source>
        <dbReference type="ARBA" id="ARBA00022553"/>
    </source>
</evidence>
<reference evidence="12 13" key="1">
    <citation type="submission" date="2013-09" db="EMBL/GenBank/DDBJ databases">
        <title>Genome sequencing of Arenimonas metalli.</title>
        <authorList>
            <person name="Chen F."/>
            <person name="Wang G."/>
        </authorList>
    </citation>
    <scope>NUCLEOTIDE SEQUENCE [LARGE SCALE GENOMIC DNA]</scope>
    <source>
        <strain evidence="12 13">CF5-1</strain>
    </source>
</reference>
<evidence type="ECO:0000313" key="13">
    <source>
        <dbReference type="Proteomes" id="UP000029393"/>
    </source>
</evidence>
<dbReference type="GO" id="GO:0000155">
    <property type="term" value="F:phosphorelay sensor kinase activity"/>
    <property type="evidence" value="ECO:0007669"/>
    <property type="project" value="InterPro"/>
</dbReference>
<dbReference type="EC" id="2.7.13.3" evidence="3"/>
<evidence type="ECO:0000256" key="10">
    <source>
        <dbReference type="SAM" id="Phobius"/>
    </source>
</evidence>
<dbReference type="InterPro" id="IPR004358">
    <property type="entry name" value="Sig_transdc_His_kin-like_C"/>
</dbReference>
<evidence type="ECO:0000256" key="6">
    <source>
        <dbReference type="ARBA" id="ARBA00022692"/>
    </source>
</evidence>
<dbReference type="Proteomes" id="UP000029393">
    <property type="component" value="Unassembled WGS sequence"/>
</dbReference>
<dbReference type="OrthoDB" id="9121563at2"/>
<keyword evidence="7" id="KW-0418">Kinase</keyword>
<dbReference type="SUPFAM" id="SSF55874">
    <property type="entry name" value="ATPase domain of HSP90 chaperone/DNA topoisomerase II/histidine kinase"/>
    <property type="match status" value="1"/>
</dbReference>
<gene>
    <name evidence="12" type="ORF">N787_13960</name>
</gene>
<dbReference type="PANTHER" id="PTHR45436">
    <property type="entry name" value="SENSOR HISTIDINE KINASE YKOH"/>
    <property type="match status" value="1"/>
</dbReference>
<comment type="subcellular location">
    <subcellularLocation>
        <location evidence="2">Membrane</location>
    </subcellularLocation>
</comment>
<feature type="transmembrane region" description="Helical" evidence="10">
    <location>
        <begin position="12"/>
        <end position="32"/>
    </location>
</feature>
<dbReference type="CDD" id="cd00082">
    <property type="entry name" value="HisKA"/>
    <property type="match status" value="1"/>
</dbReference>
<dbReference type="SUPFAM" id="SSF47384">
    <property type="entry name" value="Homodimeric domain of signal transducing histidine kinase"/>
    <property type="match status" value="1"/>
</dbReference>
<evidence type="ECO:0000256" key="8">
    <source>
        <dbReference type="ARBA" id="ARBA00022989"/>
    </source>
</evidence>
<dbReference type="PROSITE" id="PS50109">
    <property type="entry name" value="HIS_KIN"/>
    <property type="match status" value="1"/>
</dbReference>
<evidence type="ECO:0000256" key="9">
    <source>
        <dbReference type="ARBA" id="ARBA00023136"/>
    </source>
</evidence>
<evidence type="ECO:0000256" key="5">
    <source>
        <dbReference type="ARBA" id="ARBA00022679"/>
    </source>
</evidence>
<keyword evidence="5" id="KW-0808">Transferase</keyword>
<dbReference type="GO" id="GO:0005886">
    <property type="term" value="C:plasma membrane"/>
    <property type="evidence" value="ECO:0007669"/>
    <property type="project" value="TreeGrafter"/>
</dbReference>
<dbReference type="PANTHER" id="PTHR45436:SF16">
    <property type="entry name" value="HISTIDINE KINASE"/>
    <property type="match status" value="1"/>
</dbReference>
<dbReference type="InterPro" id="IPR003594">
    <property type="entry name" value="HATPase_dom"/>
</dbReference>
<dbReference type="InterPro" id="IPR003661">
    <property type="entry name" value="HisK_dim/P_dom"/>
</dbReference>
<dbReference type="STRING" id="1384056.N787_13960"/>
<name>A0A091BFU3_9GAMM</name>
<dbReference type="SMART" id="SM00387">
    <property type="entry name" value="HATPase_c"/>
    <property type="match status" value="1"/>
</dbReference>
<dbReference type="Gene3D" id="3.30.565.10">
    <property type="entry name" value="Histidine kinase-like ATPase, C-terminal domain"/>
    <property type="match status" value="1"/>
</dbReference>
<dbReference type="RefSeq" id="WP_034213963.1">
    <property type="nucleotide sequence ID" value="NZ_AVCK01000040.1"/>
</dbReference>
<keyword evidence="4" id="KW-0597">Phosphoprotein</keyword>